<dbReference type="PANTHER" id="PTHR34817:SF1">
    <property type="entry name" value="NUCLEOTIDYLTRANSFERASE"/>
    <property type="match status" value="1"/>
</dbReference>
<accession>A0A433U0N5</accession>
<organism evidence="3 4">
    <name type="scientific">Elysia chlorotica</name>
    <name type="common">Eastern emerald elysia</name>
    <name type="synonym">Sea slug</name>
    <dbReference type="NCBI Taxonomy" id="188477"/>
    <lineage>
        <taxon>Eukaryota</taxon>
        <taxon>Metazoa</taxon>
        <taxon>Spiralia</taxon>
        <taxon>Lophotrochozoa</taxon>
        <taxon>Mollusca</taxon>
        <taxon>Gastropoda</taxon>
        <taxon>Heterobranchia</taxon>
        <taxon>Euthyneura</taxon>
        <taxon>Panpulmonata</taxon>
        <taxon>Sacoglossa</taxon>
        <taxon>Placobranchoidea</taxon>
        <taxon>Plakobranchidae</taxon>
        <taxon>Elysia</taxon>
    </lineage>
</organism>
<dbReference type="Pfam" id="PF04146">
    <property type="entry name" value="YTH"/>
    <property type="match status" value="1"/>
</dbReference>
<sequence length="472" mass="54325">MDESANTPSPEETTSFFAMKCADVESLQRCINASEWAYRRRNKQPQPHDLLVSAHEQGNVILVFSVNGQHGWHGFCQSCFKTETRTNELCRLKRGTYADANTVTMQSNTECSDSSVDQGGAWHHFPVQWLVHYQKFNTYTCLDFKHTEHLKLKDGSPVNKARNWQELTCDAGSELCSLIEDHHKFLTVRELEHQLQKMPESFFKDDQNISVLKEKETWQTVIAKTSKDLGKVHLACPFGSQRYNCSTPESDLDLFIVYQAKTVDLLGLDPPKQTIKNSHREDVDYSVLELQRYCELLVRGDAKCVETLFLSESPVVVAGSPEWRKLCSLRSLLLTGQCLEKYMKEIHGTTGLKQFQRWRDSNPETEELTPKLVKLGYIVMRLLQNARDMALLNDIIVFRDESSLEREELMAMRGGEFTYKKFMEIVCRYLGEIEKHKDQLEAETDKAKSSIQKWLIECRLQDLQPDLATGCT</sequence>
<comment type="caution">
    <text evidence="3">The sequence shown here is derived from an EMBL/GenBank/DDBJ whole genome shotgun (WGS) entry which is preliminary data.</text>
</comment>
<reference evidence="3 4" key="1">
    <citation type="submission" date="2019-01" db="EMBL/GenBank/DDBJ databases">
        <title>A draft genome assembly of the solar-powered sea slug Elysia chlorotica.</title>
        <authorList>
            <person name="Cai H."/>
            <person name="Li Q."/>
            <person name="Fang X."/>
            <person name="Li J."/>
            <person name="Curtis N.E."/>
            <person name="Altenburger A."/>
            <person name="Shibata T."/>
            <person name="Feng M."/>
            <person name="Maeda T."/>
            <person name="Schwartz J.A."/>
            <person name="Shigenobu S."/>
            <person name="Lundholm N."/>
            <person name="Nishiyama T."/>
            <person name="Yang H."/>
            <person name="Hasebe M."/>
            <person name="Li S."/>
            <person name="Pierce S.K."/>
            <person name="Wang J."/>
        </authorList>
    </citation>
    <scope>NUCLEOTIDE SEQUENCE [LARGE SCALE GENOMIC DNA]</scope>
    <source>
        <strain evidence="3">EC2010</strain>
        <tissue evidence="3">Whole organism of an adult</tissue>
    </source>
</reference>
<dbReference type="SUPFAM" id="SSF81301">
    <property type="entry name" value="Nucleotidyltransferase"/>
    <property type="match status" value="1"/>
</dbReference>
<evidence type="ECO:0000313" key="4">
    <source>
        <dbReference type="Proteomes" id="UP000271974"/>
    </source>
</evidence>
<dbReference type="Gene3D" id="3.10.590.10">
    <property type="entry name" value="ph1033 like domains"/>
    <property type="match status" value="1"/>
</dbReference>
<dbReference type="InterPro" id="IPR043519">
    <property type="entry name" value="NT_sf"/>
</dbReference>
<dbReference type="InterPro" id="IPR018775">
    <property type="entry name" value="RlaP"/>
</dbReference>
<dbReference type="AlphaFoldDB" id="A0A433U0N5"/>
<keyword evidence="1" id="KW-0175">Coiled coil</keyword>
<dbReference type="GO" id="GO:0003723">
    <property type="term" value="F:RNA binding"/>
    <property type="evidence" value="ECO:0007669"/>
    <property type="project" value="InterPro"/>
</dbReference>
<keyword evidence="4" id="KW-1185">Reference proteome</keyword>
<name>A0A433U0N5_ELYCH</name>
<dbReference type="OrthoDB" id="6103986at2759"/>
<dbReference type="STRING" id="188477.A0A433U0N5"/>
<feature type="domain" description="YTH" evidence="2">
    <location>
        <begin position="15"/>
        <end position="179"/>
    </location>
</feature>
<evidence type="ECO:0000259" key="2">
    <source>
        <dbReference type="Pfam" id="PF04146"/>
    </source>
</evidence>
<dbReference type="CDD" id="cd21134">
    <property type="entry name" value="YTH"/>
    <property type="match status" value="1"/>
</dbReference>
<dbReference type="EMBL" id="RQTK01000113">
    <property type="protein sequence ID" value="RUS87367.1"/>
    <property type="molecule type" value="Genomic_DNA"/>
</dbReference>
<feature type="coiled-coil region" evidence="1">
    <location>
        <begin position="430"/>
        <end position="457"/>
    </location>
</feature>
<protein>
    <recommendedName>
        <fullName evidence="2">YTH domain-containing protein</fullName>
    </recommendedName>
</protein>
<evidence type="ECO:0000256" key="1">
    <source>
        <dbReference type="SAM" id="Coils"/>
    </source>
</evidence>
<dbReference type="Pfam" id="PF10127">
    <property type="entry name" value="RlaP"/>
    <property type="match status" value="1"/>
</dbReference>
<proteinExistence type="predicted"/>
<dbReference type="InterPro" id="IPR007275">
    <property type="entry name" value="YTH_domain"/>
</dbReference>
<gene>
    <name evidence="3" type="ORF">EGW08_004909</name>
</gene>
<dbReference type="Proteomes" id="UP000271974">
    <property type="component" value="Unassembled WGS sequence"/>
</dbReference>
<dbReference type="PANTHER" id="PTHR34817">
    <property type="entry name" value="NUCLEOTIDYLTRANSFERASE"/>
    <property type="match status" value="1"/>
</dbReference>
<evidence type="ECO:0000313" key="3">
    <source>
        <dbReference type="EMBL" id="RUS87367.1"/>
    </source>
</evidence>